<protein>
    <recommendedName>
        <fullName evidence="1">E3 ubiquitin-protein ligase Msl2 zinc RING finger domain-containing protein</fullName>
    </recommendedName>
</protein>
<dbReference type="GO" id="GO:0072487">
    <property type="term" value="C:MSL complex"/>
    <property type="evidence" value="ECO:0007669"/>
    <property type="project" value="InterPro"/>
</dbReference>
<dbReference type="InterPro" id="IPR013083">
    <property type="entry name" value="Znf_RING/FYVE/PHD"/>
</dbReference>
<feature type="non-terminal residue" evidence="2">
    <location>
        <position position="145"/>
    </location>
</feature>
<dbReference type="PANTHER" id="PTHR16048:SF3">
    <property type="entry name" value="E3 UBIQUITIN-PROTEIN LIGASE MSL2"/>
    <property type="match status" value="1"/>
</dbReference>
<dbReference type="STRING" id="188477.A0A433TPA0"/>
<reference evidence="2 3" key="1">
    <citation type="submission" date="2019-01" db="EMBL/GenBank/DDBJ databases">
        <title>A draft genome assembly of the solar-powered sea slug Elysia chlorotica.</title>
        <authorList>
            <person name="Cai H."/>
            <person name="Li Q."/>
            <person name="Fang X."/>
            <person name="Li J."/>
            <person name="Curtis N.E."/>
            <person name="Altenburger A."/>
            <person name="Shibata T."/>
            <person name="Feng M."/>
            <person name="Maeda T."/>
            <person name="Schwartz J.A."/>
            <person name="Shigenobu S."/>
            <person name="Lundholm N."/>
            <person name="Nishiyama T."/>
            <person name="Yang H."/>
            <person name="Hasebe M."/>
            <person name="Li S."/>
            <person name="Pierce S.K."/>
            <person name="Wang J."/>
        </authorList>
    </citation>
    <scope>NUCLEOTIDE SEQUENCE [LARGE SCALE GENOMIC DNA]</scope>
    <source>
        <strain evidence="2">EC2010</strain>
        <tissue evidence="2">Whole organism of an adult</tissue>
    </source>
</reference>
<comment type="caution">
    <text evidence="2">The sequence shown here is derived from an EMBL/GenBank/DDBJ whole genome shotgun (WGS) entry which is preliminary data.</text>
</comment>
<dbReference type="OrthoDB" id="10012174at2759"/>
<evidence type="ECO:0000313" key="2">
    <source>
        <dbReference type="EMBL" id="RUS83433.1"/>
    </source>
</evidence>
<dbReference type="PANTHER" id="PTHR16048">
    <property type="entry name" value="MSL2-RELATED"/>
    <property type="match status" value="1"/>
</dbReference>
<gene>
    <name evidence="2" type="ORF">EGW08_008805</name>
</gene>
<name>A0A433TPA0_ELYCH</name>
<sequence>MDAYNFYICTVRYVMSADPEDKSSWGEIFKYLPSLRQMVSCCVCGNIAFRPQGPDHNVCLHFVCEGCKGGKMRLKPSCSWCKDHDSFVENKRASLLINCFKRLCLYISSSNLGREISNSSMNGHGSEADRILKIIEEVGNFEDEI</sequence>
<accession>A0A433TPA0</accession>
<evidence type="ECO:0000259" key="1">
    <source>
        <dbReference type="Pfam" id="PF16685"/>
    </source>
</evidence>
<organism evidence="2 3">
    <name type="scientific">Elysia chlorotica</name>
    <name type="common">Eastern emerald elysia</name>
    <name type="synonym">Sea slug</name>
    <dbReference type="NCBI Taxonomy" id="188477"/>
    <lineage>
        <taxon>Eukaryota</taxon>
        <taxon>Metazoa</taxon>
        <taxon>Spiralia</taxon>
        <taxon>Lophotrochozoa</taxon>
        <taxon>Mollusca</taxon>
        <taxon>Gastropoda</taxon>
        <taxon>Heterobranchia</taxon>
        <taxon>Euthyneura</taxon>
        <taxon>Panpulmonata</taxon>
        <taxon>Sacoglossa</taxon>
        <taxon>Placobranchoidea</taxon>
        <taxon>Plakobranchidae</taxon>
        <taxon>Elysia</taxon>
    </lineage>
</organism>
<dbReference type="EMBL" id="RQTK01000243">
    <property type="protein sequence ID" value="RUS83433.1"/>
    <property type="molecule type" value="Genomic_DNA"/>
</dbReference>
<dbReference type="Pfam" id="PF16685">
    <property type="entry name" value="zf-RING_10"/>
    <property type="match status" value="1"/>
</dbReference>
<feature type="domain" description="E3 ubiquitin-protein ligase Msl2 zinc RING finger" evidence="1">
    <location>
        <begin position="39"/>
        <end position="107"/>
    </location>
</feature>
<dbReference type="Proteomes" id="UP000271974">
    <property type="component" value="Unassembled WGS sequence"/>
</dbReference>
<keyword evidence="3" id="KW-1185">Reference proteome</keyword>
<evidence type="ECO:0000313" key="3">
    <source>
        <dbReference type="Proteomes" id="UP000271974"/>
    </source>
</evidence>
<dbReference type="Gene3D" id="3.30.40.10">
    <property type="entry name" value="Zinc/RING finger domain, C3HC4 (zinc finger)"/>
    <property type="match status" value="1"/>
</dbReference>
<dbReference type="InterPro" id="IPR032043">
    <property type="entry name" value="Msl2_Znf-RING"/>
</dbReference>
<dbReference type="GO" id="GO:0016567">
    <property type="term" value="P:protein ubiquitination"/>
    <property type="evidence" value="ECO:0007669"/>
    <property type="project" value="TreeGrafter"/>
</dbReference>
<dbReference type="GO" id="GO:0061630">
    <property type="term" value="F:ubiquitin protein ligase activity"/>
    <property type="evidence" value="ECO:0007669"/>
    <property type="project" value="InterPro"/>
</dbReference>
<proteinExistence type="predicted"/>
<dbReference type="InterPro" id="IPR037922">
    <property type="entry name" value="MSL2"/>
</dbReference>
<dbReference type="AlphaFoldDB" id="A0A433TPA0"/>